<dbReference type="SUPFAM" id="SSF89392">
    <property type="entry name" value="Prokaryotic lipoproteins and lipoprotein localization factors"/>
    <property type="match status" value="1"/>
</dbReference>
<keyword evidence="2" id="KW-1185">Reference proteome</keyword>
<dbReference type="InterPro" id="IPR029046">
    <property type="entry name" value="LolA/LolB/LppX"/>
</dbReference>
<accession>A0ABW2CGZ3</accession>
<dbReference type="Gene3D" id="2.50.20.20">
    <property type="match status" value="1"/>
</dbReference>
<evidence type="ECO:0000313" key="1">
    <source>
        <dbReference type="EMBL" id="MFC6879891.1"/>
    </source>
</evidence>
<proteinExistence type="predicted"/>
<protein>
    <submittedName>
        <fullName evidence="1">LppX_LprAFG lipoprotein</fullName>
    </submittedName>
</protein>
<evidence type="ECO:0000313" key="2">
    <source>
        <dbReference type="Proteomes" id="UP001596380"/>
    </source>
</evidence>
<name>A0ABW2CGZ3_9ACTN</name>
<sequence length="303" mass="32331">MIRRFAAATAVASGLALSLTGCLGDAGDKAGEAGKNIKLTAAAVLGKTAENTSRTDTFKADMSMRMTEAGQGDVSMKGTMQYRTKPDLAYSMNFSELKAAGQDTGGMEQILVGRTMYMKMPMLAKLGGGAGRKPWMKVSLDELGQKSGMNMDQLLEQSRQMDPVQNTKLLTASKDARKVGEETVGGIKTTHYTGTYRMADGIAKLPAEQQERARKTLSKAGMDSMAFDVWVDRQNLPRKMEMKSRSAQTPMTVTMTYREFGKPVQIAAPPADQVTDFSAMLKGLGNLGGSGGAGSGAPSIPRS</sequence>
<dbReference type="RefSeq" id="WP_160821803.1">
    <property type="nucleotide sequence ID" value="NZ_JBHSXE010000001.1"/>
</dbReference>
<dbReference type="Proteomes" id="UP001596380">
    <property type="component" value="Unassembled WGS sequence"/>
</dbReference>
<reference evidence="2" key="1">
    <citation type="journal article" date="2019" name="Int. J. Syst. Evol. Microbiol.">
        <title>The Global Catalogue of Microorganisms (GCM) 10K type strain sequencing project: providing services to taxonomists for standard genome sequencing and annotation.</title>
        <authorList>
            <consortium name="The Broad Institute Genomics Platform"/>
            <consortium name="The Broad Institute Genome Sequencing Center for Infectious Disease"/>
            <person name="Wu L."/>
            <person name="Ma J."/>
        </authorList>
    </citation>
    <scope>NUCLEOTIDE SEQUENCE [LARGE SCALE GENOMIC DNA]</scope>
    <source>
        <strain evidence="2">JCM 3369</strain>
    </source>
</reference>
<dbReference type="PROSITE" id="PS51257">
    <property type="entry name" value="PROKAR_LIPOPROTEIN"/>
    <property type="match status" value="1"/>
</dbReference>
<dbReference type="EMBL" id="JBHSXS010000003">
    <property type="protein sequence ID" value="MFC6879891.1"/>
    <property type="molecule type" value="Genomic_DNA"/>
</dbReference>
<gene>
    <name evidence="1" type="ORF">ACFQKB_08955</name>
</gene>
<organism evidence="1 2">
    <name type="scientific">Actinomadura yumaensis</name>
    <dbReference type="NCBI Taxonomy" id="111807"/>
    <lineage>
        <taxon>Bacteria</taxon>
        <taxon>Bacillati</taxon>
        <taxon>Actinomycetota</taxon>
        <taxon>Actinomycetes</taxon>
        <taxon>Streptosporangiales</taxon>
        <taxon>Thermomonosporaceae</taxon>
        <taxon>Actinomadura</taxon>
    </lineage>
</organism>
<comment type="caution">
    <text evidence="1">The sequence shown here is derived from an EMBL/GenBank/DDBJ whole genome shotgun (WGS) entry which is preliminary data.</text>
</comment>
<keyword evidence="1" id="KW-0449">Lipoprotein</keyword>